<dbReference type="RefSeq" id="WP_160776808.1">
    <property type="nucleotide sequence ID" value="NZ_WUMV01000008.1"/>
</dbReference>
<protein>
    <submittedName>
        <fullName evidence="3">Uncharacterized protein</fullName>
    </submittedName>
</protein>
<evidence type="ECO:0000313" key="4">
    <source>
        <dbReference type="Proteomes" id="UP000433101"/>
    </source>
</evidence>
<proteinExistence type="predicted"/>
<comment type="caution">
    <text evidence="3">The sequence shown here is derived from an EMBL/GenBank/DDBJ whole genome shotgun (WGS) entry which is preliminary data.</text>
</comment>
<sequence length="101" mass="10871">MKTLTLTIAAAGLLAMSSASFAAPNANSQTTGNPGNGNQGCENTNGEVVAKNPGKYFQAQEEYRGYTRKELFDWLRNETNLGEDNPNVVADWIARDCGTPD</sequence>
<feature type="chain" id="PRO_5031056417" evidence="2">
    <location>
        <begin position="23"/>
        <end position="101"/>
    </location>
</feature>
<feature type="compositionally biased region" description="Low complexity" evidence="1">
    <location>
        <begin position="23"/>
        <end position="33"/>
    </location>
</feature>
<dbReference type="EMBL" id="WUMV01000008">
    <property type="protein sequence ID" value="MXN66553.1"/>
    <property type="molecule type" value="Genomic_DNA"/>
</dbReference>
<evidence type="ECO:0000313" key="3">
    <source>
        <dbReference type="EMBL" id="MXN66553.1"/>
    </source>
</evidence>
<feature type="region of interest" description="Disordered" evidence="1">
    <location>
        <begin position="23"/>
        <end position="49"/>
    </location>
</feature>
<evidence type="ECO:0000256" key="2">
    <source>
        <dbReference type="SAM" id="SignalP"/>
    </source>
</evidence>
<gene>
    <name evidence="3" type="ORF">GR183_16680</name>
</gene>
<organism evidence="3 4">
    <name type="scientific">Stappia sediminis</name>
    <dbReference type="NCBI Taxonomy" id="2692190"/>
    <lineage>
        <taxon>Bacteria</taxon>
        <taxon>Pseudomonadati</taxon>
        <taxon>Pseudomonadota</taxon>
        <taxon>Alphaproteobacteria</taxon>
        <taxon>Hyphomicrobiales</taxon>
        <taxon>Stappiaceae</taxon>
        <taxon>Stappia</taxon>
    </lineage>
</organism>
<reference evidence="3 4" key="1">
    <citation type="submission" date="2019-12" db="EMBL/GenBank/DDBJ databases">
        <authorList>
            <person name="Li M."/>
        </authorList>
    </citation>
    <scope>NUCLEOTIDE SEQUENCE [LARGE SCALE GENOMIC DNA]</scope>
    <source>
        <strain evidence="3 4">GBMRC 2046</strain>
    </source>
</reference>
<evidence type="ECO:0000256" key="1">
    <source>
        <dbReference type="SAM" id="MobiDB-lite"/>
    </source>
</evidence>
<name>A0A7X3S965_9HYPH</name>
<keyword evidence="2" id="KW-0732">Signal</keyword>
<accession>A0A7X3S965</accession>
<dbReference type="Proteomes" id="UP000433101">
    <property type="component" value="Unassembled WGS sequence"/>
</dbReference>
<dbReference type="AlphaFoldDB" id="A0A7X3S965"/>
<keyword evidence="4" id="KW-1185">Reference proteome</keyword>
<feature type="signal peptide" evidence="2">
    <location>
        <begin position="1"/>
        <end position="22"/>
    </location>
</feature>